<dbReference type="InterPro" id="IPR013830">
    <property type="entry name" value="SGNH_hydro"/>
</dbReference>
<feature type="domain" description="Carbohydrate esterase 2 N-terminal" evidence="3">
    <location>
        <begin position="23"/>
        <end position="112"/>
    </location>
</feature>
<dbReference type="InterPro" id="IPR036514">
    <property type="entry name" value="SGNH_hydro_sf"/>
</dbReference>
<dbReference type="CDD" id="cd01831">
    <property type="entry name" value="Endoglucanase_E_like"/>
    <property type="match status" value="1"/>
</dbReference>
<dbReference type="AlphaFoldDB" id="A0A2V1D1T3"/>
<dbReference type="Gene3D" id="3.40.50.1110">
    <property type="entry name" value="SGNH hydrolase"/>
    <property type="match status" value="1"/>
</dbReference>
<evidence type="ECO:0000256" key="1">
    <source>
        <dbReference type="SAM" id="SignalP"/>
    </source>
</evidence>
<dbReference type="EMBL" id="KZ805827">
    <property type="protein sequence ID" value="PVH91589.1"/>
    <property type="molecule type" value="Genomic_DNA"/>
</dbReference>
<gene>
    <name evidence="4" type="ORF">DM02DRAFT_704101</name>
</gene>
<dbReference type="STRING" id="97972.A0A2V1D1T3"/>
<proteinExistence type="predicted"/>
<organism evidence="4 5">
    <name type="scientific">Periconia macrospinosa</name>
    <dbReference type="NCBI Taxonomy" id="97972"/>
    <lineage>
        <taxon>Eukaryota</taxon>
        <taxon>Fungi</taxon>
        <taxon>Dikarya</taxon>
        <taxon>Ascomycota</taxon>
        <taxon>Pezizomycotina</taxon>
        <taxon>Dothideomycetes</taxon>
        <taxon>Pleosporomycetidae</taxon>
        <taxon>Pleosporales</taxon>
        <taxon>Massarineae</taxon>
        <taxon>Periconiaceae</taxon>
        <taxon>Periconia</taxon>
    </lineage>
</organism>
<accession>A0A2V1D1T3</accession>
<dbReference type="OrthoDB" id="426133at2759"/>
<evidence type="ECO:0000313" key="5">
    <source>
        <dbReference type="Proteomes" id="UP000244855"/>
    </source>
</evidence>
<evidence type="ECO:0000313" key="4">
    <source>
        <dbReference type="EMBL" id="PVH91589.1"/>
    </source>
</evidence>
<dbReference type="InterPro" id="IPR052762">
    <property type="entry name" value="PCW_deacetylase/CE"/>
</dbReference>
<feature type="signal peptide" evidence="1">
    <location>
        <begin position="1"/>
        <end position="18"/>
    </location>
</feature>
<dbReference type="Pfam" id="PF13472">
    <property type="entry name" value="Lipase_GDSL_2"/>
    <property type="match status" value="1"/>
</dbReference>
<evidence type="ECO:0000259" key="3">
    <source>
        <dbReference type="Pfam" id="PF17996"/>
    </source>
</evidence>
<dbReference type="Pfam" id="PF17996">
    <property type="entry name" value="CE2_N"/>
    <property type="match status" value="1"/>
</dbReference>
<protein>
    <submittedName>
        <fullName evidence="4">Carbohydrate esterase family 2 protein</fullName>
    </submittedName>
</protein>
<dbReference type="Proteomes" id="UP000244855">
    <property type="component" value="Unassembled WGS sequence"/>
</dbReference>
<dbReference type="InterPro" id="IPR040794">
    <property type="entry name" value="CE2_N"/>
</dbReference>
<evidence type="ECO:0000259" key="2">
    <source>
        <dbReference type="Pfam" id="PF13472"/>
    </source>
</evidence>
<dbReference type="PANTHER" id="PTHR37834">
    <property type="entry name" value="GDSL-LIKE LIPASE/ACYLHYDROLASE DOMAIN PROTEIN (AFU_ORTHOLOGUE AFUA_2G00620)"/>
    <property type="match status" value="1"/>
</dbReference>
<keyword evidence="1" id="KW-0732">Signal</keyword>
<dbReference type="SUPFAM" id="SSF52266">
    <property type="entry name" value="SGNH hydrolase"/>
    <property type="match status" value="1"/>
</dbReference>
<feature type="domain" description="SGNH hydrolase-type esterase" evidence="2">
    <location>
        <begin position="129"/>
        <end position="329"/>
    </location>
</feature>
<feature type="chain" id="PRO_5016101118" evidence="1">
    <location>
        <begin position="19"/>
        <end position="344"/>
    </location>
</feature>
<sequence>MQSIFLLLISLTINGAQGERLLGRVNPETRELSWPGTGVAFSFTGSSATINLQRVSGSNSVELTVDGIATVIPSVSGASISTPPGLSNGTHKVVLRKRSEALFGSIFLGNITTVGTFEKDDEVTRKIEFIGDSITVGYGLDGVNPCQNNASVENNPKTYGALTAGALKADYAMIAWSGIGLTRNYPSNSPDPSPIMPVRWTRYNPNDANNSYPFPAAAIPNVVVINLGTNDFSYVGMRDPLNVDIYIAAMVQFIKDIKVHYPTATFFLVASPMIGDDYPAGDKTKTVQKKALGTVVKQLNGTDVHLVDWPTQGSDVGCDYHPSAAAHKLGASVVSAAIAEKLGW</sequence>
<reference evidence="4 5" key="1">
    <citation type="journal article" date="2018" name="Sci. Rep.">
        <title>Comparative genomics provides insights into the lifestyle and reveals functional heterogeneity of dark septate endophytic fungi.</title>
        <authorList>
            <person name="Knapp D.G."/>
            <person name="Nemeth J.B."/>
            <person name="Barry K."/>
            <person name="Hainaut M."/>
            <person name="Henrissat B."/>
            <person name="Johnson J."/>
            <person name="Kuo A."/>
            <person name="Lim J.H.P."/>
            <person name="Lipzen A."/>
            <person name="Nolan M."/>
            <person name="Ohm R.A."/>
            <person name="Tamas L."/>
            <person name="Grigoriev I.V."/>
            <person name="Spatafora J.W."/>
            <person name="Nagy L.G."/>
            <person name="Kovacs G.M."/>
        </authorList>
    </citation>
    <scope>NUCLEOTIDE SEQUENCE [LARGE SCALE GENOMIC DNA]</scope>
    <source>
        <strain evidence="4 5">DSE2036</strain>
    </source>
</reference>
<dbReference type="Gene3D" id="2.60.120.260">
    <property type="entry name" value="Galactose-binding domain-like"/>
    <property type="match status" value="1"/>
</dbReference>
<dbReference type="PANTHER" id="PTHR37834:SF2">
    <property type="entry name" value="ESTERASE, SGNH HYDROLASE-TYPE"/>
    <property type="match status" value="1"/>
</dbReference>
<name>A0A2V1D1T3_9PLEO</name>
<dbReference type="InterPro" id="IPR037461">
    <property type="entry name" value="CtCE2-like_dom"/>
</dbReference>
<keyword evidence="5" id="KW-1185">Reference proteome</keyword>
<dbReference type="GO" id="GO:0052689">
    <property type="term" value="F:carboxylic ester hydrolase activity"/>
    <property type="evidence" value="ECO:0007669"/>
    <property type="project" value="InterPro"/>
</dbReference>